<sequence length="1168" mass="122074">MISTAEQLLAALEPLPHSARLRLTAVTAHRLAARGAVRPLLTALAAGGPYERRLAALAALTAGEPDHLVARLGDPDPVVRRYALRGARRLPVADAAVETAYDDAPAVVRADLARLLRDGRRPELAERLVLRVRDAYGDRDAARLLPGCSTEFTARLLPELAGALAFEDWSTLAVRHPYAVLDHAERELGGIPRRLRDLWWRRHAAGIAAALPAAPGRVLDLLERYGPDNLPGPVQDRLSDLVAVDAERVVRWFAEPDRSAARWERTPRRAVMRQLVAADPPSLPLLGARWFHREAFGVLLRSMPPARRPRFVDAVVAAGPRGNVHAHAGVIAPLPPAERHARARAAIEAVRSESSAGWDLWGLLALLPPAEARPELLAGLGTHDADERGTIWSQLIANAGHTRDPGQITEVLALAAARLAHERDPVREDALSAVGDLPAPALVAALAIRTSAGCSTGSASVERLCLDGLRARDCSDGTRDAIRTLAVTLLAGAEASAADGGEASADTPDGADGATALRTAVHLVEALAAHTGAVRLGLPGTLLRGGAAGAVLGALGPLLDRAAASGDVAPLLALVRSAGRHAFGNADLQDRLRQALGSCPDGVFGEVAAAWLADPASRGERVAELLARDPSAAFVPQVLAVLAADRTDLLDSALPETPPQGGRFPVAGAPRPLPPFRYADRWLPRQQEAAVRLAAAVIADPGRGLDERAALLRAVAPVPEYGRTLLQRYSAPGPSVPGHGSTAGASAGPAGSPLTAAALDAAAHTDDPASALATLLDHAGDDRAAAAWSAAARAAAHARPTRVAALLHDVLTRETGVKVTVRKAAARLAARHLPAGVAAALLSTVGRAPGIHRDVHATVVGLAATLLPDERMWALLESGAADGPDAARNALLDVSPAELAPAHRPRYGELVARLAFVPEEEEANQALYGLRDWAQYTPAAGSALVDVYADLASPLSVYRAGYGLTELAQSGLPHPLGGATPGSLLHDAVDRLLVLIAAGEPEGGGRDGDLPARRRLDSLLGSTIRDPRMCAVLARQLAAEPAATATRTALLVRAIDLEAAEPELLLSLRELTAAIEGRPVLAARVAEDVEEAHRYGRPLAGPGAAPTAIRVLSGEGGLVEGLLAVGLATALGTRLDWPESLRTTVVELRRHPEPEVRDAAYATDLGRR</sequence>
<feature type="compositionally biased region" description="Low complexity" evidence="1">
    <location>
        <begin position="740"/>
        <end position="750"/>
    </location>
</feature>
<dbReference type="Proteomes" id="UP001164506">
    <property type="component" value="Chromosome"/>
</dbReference>
<organism evidence="2 3">
    <name type="scientific">Streptomyces tanashiensis</name>
    <dbReference type="NCBI Taxonomy" id="67367"/>
    <lineage>
        <taxon>Bacteria</taxon>
        <taxon>Bacillati</taxon>
        <taxon>Actinomycetota</taxon>
        <taxon>Actinomycetes</taxon>
        <taxon>Kitasatosporales</taxon>
        <taxon>Streptomycetaceae</taxon>
        <taxon>Streptomyces</taxon>
    </lineage>
</organism>
<feature type="region of interest" description="Disordered" evidence="1">
    <location>
        <begin position="729"/>
        <end position="750"/>
    </location>
</feature>
<dbReference type="EMBL" id="CP084204">
    <property type="protein sequence ID" value="UZX26795.1"/>
    <property type="molecule type" value="Genomic_DNA"/>
</dbReference>
<dbReference type="GeneID" id="95598545"/>
<protein>
    <recommendedName>
        <fullName evidence="4">HEAT repeat domain-containing protein</fullName>
    </recommendedName>
</protein>
<dbReference type="RefSeq" id="WP_267258101.1">
    <property type="nucleotide sequence ID" value="NZ_CP084204.1"/>
</dbReference>
<evidence type="ECO:0000313" key="2">
    <source>
        <dbReference type="EMBL" id="UZX26795.1"/>
    </source>
</evidence>
<evidence type="ECO:0008006" key="4">
    <source>
        <dbReference type="Google" id="ProtNLM"/>
    </source>
</evidence>
<reference evidence="2" key="1">
    <citation type="submission" date="2021-09" db="EMBL/GenBank/DDBJ databases">
        <title>Complete genome sequence and metabolic characterization of Streptomyces tanashiensis DSM 731 the producer of antibacterial Kalafungin and diverse secondary metabolites.</title>
        <authorList>
            <person name="Abbasi M.N."/>
            <person name="Anwar M.N."/>
            <person name="Alam K."/>
            <person name="Shoaib M."/>
            <person name="Lin Z."/>
            <person name="Hayat M."/>
            <person name="Ali M.I."/>
            <person name="Malik H.M.T."/>
            <person name="Ahmed I."/>
            <person name="Li A."/>
            <person name="Hailong Wang H."/>
            <person name="Zhang Y."/>
        </authorList>
    </citation>
    <scope>NUCLEOTIDE SEQUENCE</scope>
    <source>
        <strain evidence="2">Kala</strain>
    </source>
</reference>
<keyword evidence="3" id="KW-1185">Reference proteome</keyword>
<evidence type="ECO:0000313" key="3">
    <source>
        <dbReference type="Proteomes" id="UP001164506"/>
    </source>
</evidence>
<evidence type="ECO:0000256" key="1">
    <source>
        <dbReference type="SAM" id="MobiDB-lite"/>
    </source>
</evidence>
<gene>
    <name evidence="2" type="ORF">LDH80_03840</name>
</gene>
<accession>A0ABY6R9N2</accession>
<proteinExistence type="predicted"/>
<name>A0ABY6R9N2_9ACTN</name>